<feature type="coiled-coil region" evidence="1">
    <location>
        <begin position="107"/>
        <end position="155"/>
    </location>
</feature>
<evidence type="ECO:0000313" key="2">
    <source>
        <dbReference type="EnsemblPlants" id="OPUNC07G10110.1"/>
    </source>
</evidence>
<evidence type="ECO:0000256" key="1">
    <source>
        <dbReference type="SAM" id="Coils"/>
    </source>
</evidence>
<protein>
    <submittedName>
        <fullName evidence="2">Uncharacterized protein</fullName>
    </submittedName>
</protein>
<proteinExistence type="predicted"/>
<organism evidence="2">
    <name type="scientific">Oryza punctata</name>
    <name type="common">Red rice</name>
    <dbReference type="NCBI Taxonomy" id="4537"/>
    <lineage>
        <taxon>Eukaryota</taxon>
        <taxon>Viridiplantae</taxon>
        <taxon>Streptophyta</taxon>
        <taxon>Embryophyta</taxon>
        <taxon>Tracheophyta</taxon>
        <taxon>Spermatophyta</taxon>
        <taxon>Magnoliopsida</taxon>
        <taxon>Liliopsida</taxon>
        <taxon>Poales</taxon>
        <taxon>Poaceae</taxon>
        <taxon>BOP clade</taxon>
        <taxon>Oryzoideae</taxon>
        <taxon>Oryzeae</taxon>
        <taxon>Oryzinae</taxon>
        <taxon>Oryza</taxon>
    </lineage>
</organism>
<dbReference type="Gramene" id="OPUNC07G10110.1">
    <property type="protein sequence ID" value="OPUNC07G10110.1"/>
    <property type="gene ID" value="OPUNC07G10110"/>
</dbReference>
<keyword evidence="3" id="KW-1185">Reference proteome</keyword>
<evidence type="ECO:0000313" key="3">
    <source>
        <dbReference type="Proteomes" id="UP000026962"/>
    </source>
</evidence>
<accession>A0A0E0LJK9</accession>
<dbReference type="Proteomes" id="UP000026962">
    <property type="component" value="Chromosome 7"/>
</dbReference>
<sequence length="319" mass="35914">MYKLRLSLSSLWMQGGEKEMDALKKGFDDIADHDDAMAKYEAGLFLLDKMQKIVDRSEAKSEARKSIFHKVAEIEEIRRAMKRVDFQRQKEASHWERNLWDQIYQMRINLEAECEKSKLERKVKQAEAASGRARITKLEAQLQVAQKNVLDLQGKLDASLVAAESTATEKATMSEELHKTGTALRNLKAEVELCTKNTQVQFEHFQRELDSAKARREELVNTLEPTLKLLFPSRSDGNDSVQLATELVPEGPAAVRRLSESVANISTCHALAVVKSHYPCIDLAAVEEGYATDCFKEDVERLLGEVAPPAAALIKDLDL</sequence>
<keyword evidence="1" id="KW-0175">Coiled coil</keyword>
<dbReference type="EnsemblPlants" id="OPUNC07G10110.1">
    <property type="protein sequence ID" value="OPUNC07G10110.1"/>
    <property type="gene ID" value="OPUNC07G10110"/>
</dbReference>
<dbReference type="AlphaFoldDB" id="A0A0E0LJK9"/>
<dbReference type="HOGENOM" id="CLU_075675_0_0_1"/>
<reference evidence="2" key="2">
    <citation type="submission" date="2018-05" db="EMBL/GenBank/DDBJ databases">
        <title>OpunRS2 (Oryza punctata Reference Sequence Version 2).</title>
        <authorList>
            <person name="Zhang J."/>
            <person name="Kudrna D."/>
            <person name="Lee S."/>
            <person name="Talag J."/>
            <person name="Welchert J."/>
            <person name="Wing R.A."/>
        </authorList>
    </citation>
    <scope>NUCLEOTIDE SEQUENCE [LARGE SCALE GENOMIC DNA]</scope>
</reference>
<reference evidence="2" key="1">
    <citation type="submission" date="2015-04" db="UniProtKB">
        <authorList>
            <consortium name="EnsemblPlants"/>
        </authorList>
    </citation>
    <scope>IDENTIFICATION</scope>
</reference>
<name>A0A0E0LJK9_ORYPU</name>